<sequence>MYFDLDQLMVLIRERIHAINSSNRRFIISWFHTILKVPSFSITSYIPEVIDGIFRAHEDPSPVVKETTTTVFIELMQ</sequence>
<organism evidence="1 2">
    <name type="scientific">Panagrolaimus davidi</name>
    <dbReference type="NCBI Taxonomy" id="227884"/>
    <lineage>
        <taxon>Eukaryota</taxon>
        <taxon>Metazoa</taxon>
        <taxon>Ecdysozoa</taxon>
        <taxon>Nematoda</taxon>
        <taxon>Chromadorea</taxon>
        <taxon>Rhabditida</taxon>
        <taxon>Tylenchina</taxon>
        <taxon>Panagrolaimomorpha</taxon>
        <taxon>Panagrolaimoidea</taxon>
        <taxon>Panagrolaimidae</taxon>
        <taxon>Panagrolaimus</taxon>
    </lineage>
</organism>
<accession>A0A914QLD8</accession>
<evidence type="ECO:0000313" key="2">
    <source>
        <dbReference type="WBParaSite" id="PDA_v2.g30523.t1"/>
    </source>
</evidence>
<dbReference type="PANTHER" id="PTHR16023">
    <property type="entry name" value="TAX1 BINDING PROTEIN-RELATED"/>
    <property type="match status" value="1"/>
</dbReference>
<dbReference type="Proteomes" id="UP000887578">
    <property type="component" value="Unplaced"/>
</dbReference>
<evidence type="ECO:0000313" key="1">
    <source>
        <dbReference type="Proteomes" id="UP000887578"/>
    </source>
</evidence>
<reference evidence="2" key="1">
    <citation type="submission" date="2022-11" db="UniProtKB">
        <authorList>
            <consortium name="WormBaseParasite"/>
        </authorList>
    </citation>
    <scope>IDENTIFICATION</scope>
</reference>
<dbReference type="AlphaFoldDB" id="A0A914QLD8"/>
<protein>
    <submittedName>
        <fullName evidence="2">Uncharacterized protein</fullName>
    </submittedName>
</protein>
<dbReference type="GO" id="GO:0006661">
    <property type="term" value="P:phosphatidylinositol biosynthetic process"/>
    <property type="evidence" value="ECO:0007669"/>
    <property type="project" value="InterPro"/>
</dbReference>
<keyword evidence="1" id="KW-1185">Reference proteome</keyword>
<dbReference type="GO" id="GO:0010008">
    <property type="term" value="C:endosome membrane"/>
    <property type="evidence" value="ECO:0007669"/>
    <property type="project" value="TreeGrafter"/>
</dbReference>
<dbReference type="WBParaSite" id="PDA_v2.g30523.t1">
    <property type="protein sequence ID" value="PDA_v2.g30523.t1"/>
    <property type="gene ID" value="PDA_v2.g30523"/>
</dbReference>
<name>A0A914QLD8_9BILA</name>
<dbReference type="GO" id="GO:0070772">
    <property type="term" value="C:PAS complex"/>
    <property type="evidence" value="ECO:0007669"/>
    <property type="project" value="InterPro"/>
</dbReference>
<dbReference type="InterPro" id="IPR026825">
    <property type="entry name" value="Vac14"/>
</dbReference>
<dbReference type="PANTHER" id="PTHR16023:SF0">
    <property type="entry name" value="PROTEIN VAC14 HOMOLOG"/>
    <property type="match status" value="1"/>
</dbReference>
<proteinExistence type="predicted"/>